<protein>
    <submittedName>
        <fullName evidence="1">Uncharacterized protein</fullName>
    </submittedName>
</protein>
<evidence type="ECO:0000313" key="2">
    <source>
        <dbReference type="Proteomes" id="UP000452235"/>
    </source>
</evidence>
<sequence length="199" mass="22782">MRRLCRFISRFLPRRLQRKYDHTATVRDAPTVAWLLEHRVERQEKTALTKGRTPIASLYRMYEYLVTGFTAGLRSEIEYFFNQPSWAVSAIPDPEDPDPQRYAIVAVLPYYLVTAFNRLIERGLPRGSPAVIAGNEAEAELRSRPIVLEEEPAWGMKVPKLEQTLVIPGRSGGEPDEESRSARFLAMNIIAEEPHVLFV</sequence>
<keyword evidence="2" id="KW-1185">Reference proteome</keyword>
<gene>
    <name evidence="1" type="ORF">ATEIFO6365_0004016100</name>
</gene>
<proteinExistence type="predicted"/>
<comment type="caution">
    <text evidence="1">The sequence shown here is derived from an EMBL/GenBank/DDBJ whole genome shotgun (WGS) entry which is preliminary data.</text>
</comment>
<dbReference type="AlphaFoldDB" id="A0A5M3YNI4"/>
<evidence type="ECO:0000313" key="1">
    <source>
        <dbReference type="EMBL" id="GFF15042.1"/>
    </source>
</evidence>
<reference evidence="1 2" key="1">
    <citation type="submission" date="2020-01" db="EMBL/GenBank/DDBJ databases">
        <title>Aspergillus terreus IFO 6365 whole genome shotgun sequence.</title>
        <authorList>
            <person name="Kanamasa S."/>
            <person name="Takahashi H."/>
        </authorList>
    </citation>
    <scope>NUCLEOTIDE SEQUENCE [LARGE SCALE GENOMIC DNA]</scope>
    <source>
        <strain evidence="1 2">IFO 6365</strain>
    </source>
</reference>
<dbReference type="OrthoDB" id="5422293at2759"/>
<dbReference type="Proteomes" id="UP000452235">
    <property type="component" value="Unassembled WGS sequence"/>
</dbReference>
<dbReference type="EMBL" id="BLJY01000004">
    <property type="protein sequence ID" value="GFF15042.1"/>
    <property type="molecule type" value="Genomic_DNA"/>
</dbReference>
<organism evidence="1 2">
    <name type="scientific">Aspergillus terreus</name>
    <dbReference type="NCBI Taxonomy" id="33178"/>
    <lineage>
        <taxon>Eukaryota</taxon>
        <taxon>Fungi</taxon>
        <taxon>Dikarya</taxon>
        <taxon>Ascomycota</taxon>
        <taxon>Pezizomycotina</taxon>
        <taxon>Eurotiomycetes</taxon>
        <taxon>Eurotiomycetidae</taxon>
        <taxon>Eurotiales</taxon>
        <taxon>Aspergillaceae</taxon>
        <taxon>Aspergillus</taxon>
        <taxon>Aspergillus subgen. Circumdati</taxon>
    </lineage>
</organism>
<name>A0A5M3YNI4_ASPTE</name>
<accession>A0A5M3YNI4</accession>
<dbReference type="VEuPathDB" id="FungiDB:ATEG_02214"/>